<dbReference type="Proteomes" id="UP000078070">
    <property type="component" value="Chromosome"/>
</dbReference>
<keyword evidence="2" id="KW-1185">Reference proteome</keyword>
<dbReference type="KEGG" id="mars:A8C75_17690"/>
<accession>A0A1A9F310</accession>
<gene>
    <name evidence="1" type="ORF">A8C75_17690</name>
</gene>
<dbReference type="AlphaFoldDB" id="A0A1A9F310"/>
<evidence type="ECO:0000313" key="1">
    <source>
        <dbReference type="EMBL" id="ANG64123.1"/>
    </source>
</evidence>
<sequence>MATWDEYDLEEEECPSCGALYSVRYKELPLKDKDSFHCQCGELMRSWKETGMYMYTLIQNGES</sequence>
<organism evidence="1 2">
    <name type="scientific">Marinobacterium aestuarii</name>
    <dbReference type="NCBI Taxonomy" id="1821621"/>
    <lineage>
        <taxon>Bacteria</taxon>
        <taxon>Pseudomonadati</taxon>
        <taxon>Pseudomonadota</taxon>
        <taxon>Gammaproteobacteria</taxon>
        <taxon>Oceanospirillales</taxon>
        <taxon>Oceanospirillaceae</taxon>
        <taxon>Marinobacterium</taxon>
    </lineage>
</organism>
<dbReference type="EMBL" id="CP015839">
    <property type="protein sequence ID" value="ANG64123.1"/>
    <property type="molecule type" value="Genomic_DNA"/>
</dbReference>
<reference evidence="2" key="1">
    <citation type="submission" date="2016-05" db="EMBL/GenBank/DDBJ databases">
        <authorList>
            <person name="Baek K."/>
            <person name="Yang S.-J."/>
        </authorList>
    </citation>
    <scope>NUCLEOTIDE SEQUENCE [LARGE SCALE GENOMIC DNA]</scope>
    <source>
        <strain evidence="2">ST58-10</strain>
    </source>
</reference>
<reference evidence="1 2" key="2">
    <citation type="journal article" date="2018" name="Int. J. Syst. Evol. Microbiol.">
        <title>Marinobacterium aestuarii sp. nov., a benzene-degrading marine bacterium isolated from estuary sediment.</title>
        <authorList>
            <person name="Bae S.S."/>
            <person name="Jung J."/>
            <person name="Chung D."/>
            <person name="Baek K."/>
        </authorList>
    </citation>
    <scope>NUCLEOTIDE SEQUENCE [LARGE SCALE GENOMIC DNA]</scope>
    <source>
        <strain evidence="1 2">ST58-10</strain>
    </source>
</reference>
<evidence type="ECO:0000313" key="2">
    <source>
        <dbReference type="Proteomes" id="UP000078070"/>
    </source>
</evidence>
<proteinExistence type="predicted"/>
<name>A0A1A9F310_9GAMM</name>
<protein>
    <submittedName>
        <fullName evidence="1">Uncharacterized protein</fullName>
    </submittedName>
</protein>